<dbReference type="InterPro" id="IPR053224">
    <property type="entry name" value="Sensory_adhesion_molecule"/>
</dbReference>
<evidence type="ECO:0000313" key="4">
    <source>
        <dbReference type="Proteomes" id="UP000316639"/>
    </source>
</evidence>
<reference evidence="3 4" key="1">
    <citation type="submission" date="2019-07" db="EMBL/GenBank/DDBJ databases">
        <title>Lentzea xizangensis sp. nov., isolated from Qinghai-Tibetan Plateau Soils.</title>
        <authorList>
            <person name="Huang J."/>
        </authorList>
    </citation>
    <scope>NUCLEOTIDE SEQUENCE [LARGE SCALE GENOMIC DNA]</scope>
    <source>
        <strain evidence="3 4">FXJ1.1311</strain>
    </source>
</reference>
<dbReference type="PANTHER" id="PTHR31460">
    <property type="match status" value="1"/>
</dbReference>
<keyword evidence="1" id="KW-0732">Signal</keyword>
<evidence type="ECO:0000256" key="1">
    <source>
        <dbReference type="SAM" id="SignalP"/>
    </source>
</evidence>
<evidence type="ECO:0000259" key="2">
    <source>
        <dbReference type="Pfam" id="PF08450"/>
    </source>
</evidence>
<gene>
    <name evidence="3" type="ORF">FKR81_11355</name>
</gene>
<protein>
    <submittedName>
        <fullName evidence="3">SMP-30/gluconolactonase/LRE family protein</fullName>
    </submittedName>
</protein>
<proteinExistence type="predicted"/>
<feature type="signal peptide" evidence="1">
    <location>
        <begin position="1"/>
        <end position="22"/>
    </location>
</feature>
<dbReference type="Gene3D" id="2.120.10.30">
    <property type="entry name" value="TolB, C-terminal domain"/>
    <property type="match status" value="1"/>
</dbReference>
<dbReference type="OrthoDB" id="504981at2"/>
<keyword evidence="4" id="KW-1185">Reference proteome</keyword>
<dbReference type="InterPro" id="IPR013658">
    <property type="entry name" value="SGL"/>
</dbReference>
<dbReference type="Proteomes" id="UP000316639">
    <property type="component" value="Unassembled WGS sequence"/>
</dbReference>
<accession>A0A563EWS2</accession>
<feature type="chain" id="PRO_5021865045" evidence="1">
    <location>
        <begin position="23"/>
        <end position="302"/>
    </location>
</feature>
<sequence length="302" mass="32174">MLRRVLLVVLAFVLVGTGTATAVPRVIEGKAPQLHPEGVAWDQSRHAFLVGSAVHGTVSVVRPSGEVGTLAKVPLPHQVSTLGLKVDARRGRVLVTYANMLSEEVRSGLAIFDLRDGRPLHVVDLAIGAGPHRANDVTVDRAGNAYVTDPVSDAIYRVGVDGRAEVYARDARLGQFGNNGIAWHPSGYLVVGHYANGKLFRVTRDEVDEIALEQPLVGADGIAFRPDGALLVVTNSLASQGRNAVTVLRIAGGQAHVVREKAWPTTSPTTVTVTPHGAYVVTGYLDKLLAGTPVDDFRLDRL</sequence>
<evidence type="ECO:0000313" key="3">
    <source>
        <dbReference type="EMBL" id="TWP52167.1"/>
    </source>
</evidence>
<feature type="domain" description="SMP-30/Gluconolactonase/LRE-like region" evidence="2">
    <location>
        <begin position="36"/>
        <end position="269"/>
    </location>
</feature>
<dbReference type="Pfam" id="PF08450">
    <property type="entry name" value="SGL"/>
    <property type="match status" value="1"/>
</dbReference>
<dbReference type="AlphaFoldDB" id="A0A563EWS2"/>
<comment type="caution">
    <text evidence="3">The sequence shown here is derived from an EMBL/GenBank/DDBJ whole genome shotgun (WGS) entry which is preliminary data.</text>
</comment>
<dbReference type="RefSeq" id="WP_146350963.1">
    <property type="nucleotide sequence ID" value="NZ_VOBR01000006.1"/>
</dbReference>
<dbReference type="SUPFAM" id="SSF63829">
    <property type="entry name" value="Calcium-dependent phosphotriesterase"/>
    <property type="match status" value="1"/>
</dbReference>
<organism evidence="3 4">
    <name type="scientific">Lentzea tibetensis</name>
    <dbReference type="NCBI Taxonomy" id="2591470"/>
    <lineage>
        <taxon>Bacteria</taxon>
        <taxon>Bacillati</taxon>
        <taxon>Actinomycetota</taxon>
        <taxon>Actinomycetes</taxon>
        <taxon>Pseudonocardiales</taxon>
        <taxon>Pseudonocardiaceae</taxon>
        <taxon>Lentzea</taxon>
    </lineage>
</organism>
<dbReference type="InterPro" id="IPR011042">
    <property type="entry name" value="6-blade_b-propeller_TolB-like"/>
</dbReference>
<dbReference type="PANTHER" id="PTHR31460:SF3">
    <property type="entry name" value="MESOCENTIN"/>
    <property type="match status" value="1"/>
</dbReference>
<dbReference type="EMBL" id="VOBR01000006">
    <property type="protein sequence ID" value="TWP52167.1"/>
    <property type="molecule type" value="Genomic_DNA"/>
</dbReference>
<name>A0A563EWS2_9PSEU</name>